<dbReference type="OrthoDB" id="10265322at2759"/>
<proteinExistence type="predicted"/>
<accession>A0A9W8VAT4</accession>
<evidence type="ECO:0000313" key="1">
    <source>
        <dbReference type="EMBL" id="KAJ4254503.1"/>
    </source>
</evidence>
<sequence>MSYQDSAGNSTVSMPITVFTNAEEYGRHTKPKLSLQEEREGLKAGDYTLNKNVAGKTEVSLVADDIGRITNMIANFSDYSDYKEYVVKVHQNITNSLDPDNSWINDIHWYSDLVGTGAQKATKKTTKAGYHLQIEIIVNDFQAERKPITTVDGVSYEPPTNGT</sequence>
<gene>
    <name evidence="1" type="ORF">NW762_010102</name>
</gene>
<name>A0A9W8VAT4_9HYPO</name>
<comment type="caution">
    <text evidence="1">The sequence shown here is derived from an EMBL/GenBank/DDBJ whole genome shotgun (WGS) entry which is preliminary data.</text>
</comment>
<dbReference type="AlphaFoldDB" id="A0A9W8VAT4"/>
<dbReference type="EMBL" id="JAOQAZ010000022">
    <property type="protein sequence ID" value="KAJ4254503.1"/>
    <property type="molecule type" value="Genomic_DNA"/>
</dbReference>
<protein>
    <submittedName>
        <fullName evidence="1">Uncharacterized protein</fullName>
    </submittedName>
</protein>
<reference evidence="1" key="1">
    <citation type="submission" date="2022-09" db="EMBL/GenBank/DDBJ databases">
        <title>Fusarium specimens isolated from Avocado Roots.</title>
        <authorList>
            <person name="Stajich J."/>
            <person name="Roper C."/>
            <person name="Heimlech-Rivalta G."/>
        </authorList>
    </citation>
    <scope>NUCLEOTIDE SEQUENCE</scope>
    <source>
        <strain evidence="1">CF00136</strain>
    </source>
</reference>
<evidence type="ECO:0000313" key="2">
    <source>
        <dbReference type="Proteomes" id="UP001152049"/>
    </source>
</evidence>
<keyword evidence="2" id="KW-1185">Reference proteome</keyword>
<organism evidence="1 2">
    <name type="scientific">Fusarium torreyae</name>
    <dbReference type="NCBI Taxonomy" id="1237075"/>
    <lineage>
        <taxon>Eukaryota</taxon>
        <taxon>Fungi</taxon>
        <taxon>Dikarya</taxon>
        <taxon>Ascomycota</taxon>
        <taxon>Pezizomycotina</taxon>
        <taxon>Sordariomycetes</taxon>
        <taxon>Hypocreomycetidae</taxon>
        <taxon>Hypocreales</taxon>
        <taxon>Nectriaceae</taxon>
        <taxon>Fusarium</taxon>
    </lineage>
</organism>
<dbReference type="Proteomes" id="UP001152049">
    <property type="component" value="Unassembled WGS sequence"/>
</dbReference>